<protein>
    <submittedName>
        <fullName evidence="8">Uncharacterized protein</fullName>
    </submittedName>
</protein>
<keyword evidence="3" id="KW-0964">Secreted</keyword>
<evidence type="ECO:0000256" key="1">
    <source>
        <dbReference type="ARBA" id="ARBA00004613"/>
    </source>
</evidence>
<evidence type="ECO:0000313" key="9">
    <source>
        <dbReference type="Proteomes" id="UP000314983"/>
    </source>
</evidence>
<dbReference type="GO" id="GO:0005615">
    <property type="term" value="C:extracellular space"/>
    <property type="evidence" value="ECO:0007669"/>
    <property type="project" value="UniProtKB-KW"/>
</dbReference>
<dbReference type="GO" id="GO:0005125">
    <property type="term" value="F:cytokine activity"/>
    <property type="evidence" value="ECO:0007669"/>
    <property type="project" value="UniProtKB-KW"/>
</dbReference>
<dbReference type="Ensembl" id="ENSEEET00000059352.1">
    <property type="protein sequence ID" value="ENSEEEP00000059280.1"/>
    <property type="gene ID" value="ENSEEEG00000028344.1"/>
</dbReference>
<dbReference type="AlphaFoldDB" id="A0AAY5EQR7"/>
<sequence length="177" mass="20465">MTYQCLVWIGAILCIAQVWSMPTNCKLQWTLIPRTHNLLLKVSGPFPSQCLDDKVEISLPESDLAVAKAVYKTLTSIESLFDNYGIPQSWDGQKLEDFQNIVYRQIDESKCCKMSNDEDDFSARDAAITDYFEKLKKLLKDMEFSDCAWETVRLEVLSLLQFIVVETSDNEFWSRRV</sequence>
<proteinExistence type="inferred from homology"/>
<comment type="similarity">
    <text evidence="6">Belongs to the alpha/beta interferon family.</text>
</comment>
<evidence type="ECO:0000313" key="8">
    <source>
        <dbReference type="Ensembl" id="ENSEEEP00000059280.1"/>
    </source>
</evidence>
<dbReference type="GO" id="GO:0051607">
    <property type="term" value="P:defense response to virus"/>
    <property type="evidence" value="ECO:0007669"/>
    <property type="project" value="UniProtKB-KW"/>
</dbReference>
<name>A0AAY5EQR7_ELEEL</name>
<dbReference type="GO" id="GO:0005126">
    <property type="term" value="F:cytokine receptor binding"/>
    <property type="evidence" value="ECO:0007669"/>
    <property type="project" value="InterPro"/>
</dbReference>
<dbReference type="SMART" id="SM00076">
    <property type="entry name" value="IFabd"/>
    <property type="match status" value="1"/>
</dbReference>
<dbReference type="Pfam" id="PF00143">
    <property type="entry name" value="Interferon"/>
    <property type="match status" value="1"/>
</dbReference>
<keyword evidence="7" id="KW-0732">Signal</keyword>
<dbReference type="PANTHER" id="PTHR11691">
    <property type="entry name" value="TYPE I INTERFERON"/>
    <property type="match status" value="1"/>
</dbReference>
<keyword evidence="9" id="KW-1185">Reference proteome</keyword>
<comment type="subcellular location">
    <subcellularLocation>
        <location evidence="1">Secreted</location>
    </subcellularLocation>
</comment>
<dbReference type="GeneTree" id="ENSGT00990000204390"/>
<reference evidence="8 9" key="1">
    <citation type="submission" date="2020-05" db="EMBL/GenBank/DDBJ databases">
        <title>Electrophorus electricus (electric eel) genome, fEleEle1, primary haplotype.</title>
        <authorList>
            <person name="Myers G."/>
            <person name="Meyer A."/>
            <person name="Fedrigo O."/>
            <person name="Formenti G."/>
            <person name="Rhie A."/>
            <person name="Tracey A."/>
            <person name="Sims Y."/>
            <person name="Jarvis E.D."/>
        </authorList>
    </citation>
    <scope>NUCLEOTIDE SEQUENCE [LARGE SCALE GENOMIC DNA]</scope>
</reference>
<keyword evidence="5" id="KW-1015">Disulfide bond</keyword>
<keyword evidence="4 6" id="KW-0051">Antiviral defense</keyword>
<dbReference type="PANTHER" id="PTHR11691:SF62">
    <property type="entry name" value="INTERFERON PHI 2-RELATED"/>
    <property type="match status" value="1"/>
</dbReference>
<evidence type="ECO:0000256" key="3">
    <source>
        <dbReference type="ARBA" id="ARBA00022525"/>
    </source>
</evidence>
<accession>A0AAY5EQR7</accession>
<dbReference type="Ensembl" id="ENSEEET00000054360.1">
    <property type="protein sequence ID" value="ENSEEEP00000057975.1"/>
    <property type="gene ID" value="ENSEEEG00000026753.1"/>
</dbReference>
<keyword evidence="2 6" id="KW-0202">Cytokine</keyword>
<evidence type="ECO:0000256" key="5">
    <source>
        <dbReference type="ARBA" id="ARBA00023157"/>
    </source>
</evidence>
<dbReference type="InterPro" id="IPR009079">
    <property type="entry name" value="4_helix_cytokine-like_core"/>
</dbReference>
<dbReference type="Proteomes" id="UP000314983">
    <property type="component" value="Chromosome 4"/>
</dbReference>
<evidence type="ECO:0000256" key="2">
    <source>
        <dbReference type="ARBA" id="ARBA00022514"/>
    </source>
</evidence>
<reference evidence="8" key="2">
    <citation type="submission" date="2025-05" db="UniProtKB">
        <authorList>
            <consortium name="Ensembl"/>
        </authorList>
    </citation>
    <scope>IDENTIFICATION</scope>
</reference>
<dbReference type="SUPFAM" id="SSF47266">
    <property type="entry name" value="4-helical cytokines"/>
    <property type="match status" value="1"/>
</dbReference>
<dbReference type="Gene3D" id="1.20.1250.10">
    <property type="match status" value="1"/>
</dbReference>
<feature type="signal peptide" evidence="7">
    <location>
        <begin position="1"/>
        <end position="20"/>
    </location>
</feature>
<evidence type="ECO:0000256" key="4">
    <source>
        <dbReference type="ARBA" id="ARBA00023118"/>
    </source>
</evidence>
<dbReference type="InterPro" id="IPR000471">
    <property type="entry name" value="Interferon_alpha/beta/delta"/>
</dbReference>
<evidence type="ECO:0000256" key="7">
    <source>
        <dbReference type="SAM" id="SignalP"/>
    </source>
</evidence>
<evidence type="ECO:0000256" key="6">
    <source>
        <dbReference type="RuleBase" id="RU000436"/>
    </source>
</evidence>
<feature type="chain" id="PRO_5044719310" evidence="7">
    <location>
        <begin position="21"/>
        <end position="177"/>
    </location>
</feature>
<organism evidence="8 9">
    <name type="scientific">Electrophorus electricus</name>
    <name type="common">Electric eel</name>
    <name type="synonym">Gymnotus electricus</name>
    <dbReference type="NCBI Taxonomy" id="8005"/>
    <lineage>
        <taxon>Eukaryota</taxon>
        <taxon>Metazoa</taxon>
        <taxon>Chordata</taxon>
        <taxon>Craniata</taxon>
        <taxon>Vertebrata</taxon>
        <taxon>Euteleostomi</taxon>
        <taxon>Actinopterygii</taxon>
        <taxon>Neopterygii</taxon>
        <taxon>Teleostei</taxon>
        <taxon>Ostariophysi</taxon>
        <taxon>Gymnotiformes</taxon>
        <taxon>Gymnotoidei</taxon>
        <taxon>Gymnotidae</taxon>
        <taxon>Electrophorus</taxon>
    </lineage>
</organism>